<gene>
    <name evidence="2" type="ORF">JR316_004291</name>
</gene>
<name>A0A8H8CMB7_PSICU</name>
<feature type="region of interest" description="Disordered" evidence="1">
    <location>
        <begin position="1"/>
        <end position="20"/>
    </location>
</feature>
<dbReference type="EMBL" id="JAFIQS010000004">
    <property type="protein sequence ID" value="KAG5169909.1"/>
    <property type="molecule type" value="Genomic_DNA"/>
</dbReference>
<dbReference type="InterPro" id="IPR040521">
    <property type="entry name" value="KDZ"/>
</dbReference>
<dbReference type="OrthoDB" id="3232711at2759"/>
<reference evidence="2" key="1">
    <citation type="submission" date="2021-02" db="EMBL/GenBank/DDBJ databases">
        <title>Psilocybe cubensis genome.</title>
        <authorList>
            <person name="Mckernan K.J."/>
            <person name="Crawford S."/>
            <person name="Trippe A."/>
            <person name="Kane L.T."/>
            <person name="Mclaughlin S."/>
        </authorList>
    </citation>
    <scope>NUCLEOTIDE SEQUENCE [LARGE SCALE GENOMIC DNA]</scope>
    <source>
        <strain evidence="2">MGC-MH-2018</strain>
    </source>
</reference>
<evidence type="ECO:0008006" key="3">
    <source>
        <dbReference type="Google" id="ProtNLM"/>
    </source>
</evidence>
<dbReference type="AlphaFoldDB" id="A0A8H8CMB7"/>
<dbReference type="Pfam" id="PF18758">
    <property type="entry name" value="KDZ"/>
    <property type="match status" value="1"/>
</dbReference>
<sequence length="981" mass="111354">MPSQRTKSTRRSKKNTLYKGDADAAEAITYQSHTRKTRTGREVTELVKVPLTGPQIYRRKDTAHLQGGQLFEGYQPEPESLGFDSNSDEENVDPTAAKKTQRHYINQFVERVDSLLEAFMSREAPTQSATPLCTHCEGGAKAAWRCWDCSLPENLCRKCMRQTHRTNPMHRIEQWIGTHFQKAELWEVGGYILIPHCTNTPMCSGLKFQAEFLEGIKEPIDKTEQTQLQAMDMGRAPIQHEHLDHIDAHDAEMDEAEDPPPHPDDVYGISDVDFKEYLDRIREEALRGTTEVVEDGNDDAEVRKADADITSMASFYPQHVPVADALNNSLSNLELKASTYQFYNLIRRLTNPISPSLVANLYNKFRRMTRLWRWMKKLKWAGFAGHNGRSALDVKKGELAVFCPACPQPGINLDENWKDDKNRWVYKRIFVADGNFKANHVCTEKPSQDVWLSEGSGMIPKRTEYTEFLKSAIEALTGAPCENTFRAIQNLLLSSSSCDITGVVGIACARHSCYAPNALVDLFKGEQQKNVDFALLAALKSTGVDPDQGAMVIYDIIYQYIIYLLKRIGHHLPPGLKIDRAIGMFHVHAHKDQCFFRYAPTFIPGAACVCSEILEPLWSDLNAVSPAARTATLAHRAELLDKHACDSNHKKMLGITQYLCRRHVESKKRRDDLREVFSNLTKSADPETIQLWTKQIEEAESKRLTDPSVMDIYTAKWPGSNPVSIDEVGPVSPLTSLESWIQFALVVEEKQAAGVVQTSTKSIGLLEQLFIDWEDEEDVLAPGTTPIIHEEIDKQPLCLPSNGTAPMSYAPCELKARISQARGHLNQIRELIAERSFTYSDIVRKGPRKGVRTRGRTVANELRDRISLHALPDADPNSIGEDADPATVLEFKRVHWLRARAHYQRWQEEATLVRYEMQWTVAYFIHKRNTWKQAISEDPNLTGEARAYAYRKIEMWNYLALLSDQSFRRINSNYTPMESMA</sequence>
<comment type="caution">
    <text evidence="2">The sequence shown here is derived from an EMBL/GenBank/DDBJ whole genome shotgun (WGS) entry which is preliminary data.</text>
</comment>
<evidence type="ECO:0000256" key="1">
    <source>
        <dbReference type="SAM" id="MobiDB-lite"/>
    </source>
</evidence>
<feature type="region of interest" description="Disordered" evidence="1">
    <location>
        <begin position="72"/>
        <end position="92"/>
    </location>
</feature>
<protein>
    <recommendedName>
        <fullName evidence="3">CxC2-like cysteine cluster KDZ transposase-associated domain-containing protein</fullName>
    </recommendedName>
</protein>
<proteinExistence type="predicted"/>
<accession>A0A8H8CMB7</accession>
<feature type="compositionally biased region" description="Basic residues" evidence="1">
    <location>
        <begin position="7"/>
        <end position="16"/>
    </location>
</feature>
<organism evidence="2">
    <name type="scientific">Psilocybe cubensis</name>
    <name type="common">Psychedelic mushroom</name>
    <name type="synonym">Stropharia cubensis</name>
    <dbReference type="NCBI Taxonomy" id="181762"/>
    <lineage>
        <taxon>Eukaryota</taxon>
        <taxon>Fungi</taxon>
        <taxon>Dikarya</taxon>
        <taxon>Basidiomycota</taxon>
        <taxon>Agaricomycotina</taxon>
        <taxon>Agaricomycetes</taxon>
        <taxon>Agaricomycetidae</taxon>
        <taxon>Agaricales</taxon>
        <taxon>Agaricineae</taxon>
        <taxon>Strophariaceae</taxon>
        <taxon>Psilocybe</taxon>
    </lineage>
</organism>
<evidence type="ECO:0000313" key="2">
    <source>
        <dbReference type="EMBL" id="KAG5169909.1"/>
    </source>
</evidence>